<evidence type="ECO:0000313" key="1">
    <source>
        <dbReference type="EMBL" id="PZQ18614.1"/>
    </source>
</evidence>
<comment type="caution">
    <text evidence="1">The sequence shown here is derived from an EMBL/GenBank/DDBJ whole genome shotgun (WGS) entry which is preliminary data.</text>
</comment>
<evidence type="ECO:0008006" key="3">
    <source>
        <dbReference type="Google" id="ProtNLM"/>
    </source>
</evidence>
<accession>A0A2W5KRX0</accession>
<name>A0A2W5KRX0_9GAMM</name>
<gene>
    <name evidence="1" type="ORF">DI564_04795</name>
</gene>
<evidence type="ECO:0000313" key="2">
    <source>
        <dbReference type="Proteomes" id="UP000249046"/>
    </source>
</evidence>
<reference evidence="1 2" key="1">
    <citation type="submission" date="2017-08" db="EMBL/GenBank/DDBJ databases">
        <title>Infants hospitalized years apart are colonized by the same room-sourced microbial strains.</title>
        <authorList>
            <person name="Brooks B."/>
            <person name="Olm M.R."/>
            <person name="Firek B.A."/>
            <person name="Baker R."/>
            <person name="Thomas B.C."/>
            <person name="Morowitz M.J."/>
            <person name="Banfield J.F."/>
        </authorList>
    </citation>
    <scope>NUCLEOTIDE SEQUENCE [LARGE SCALE GENOMIC DNA]</scope>
    <source>
        <strain evidence="1">S2_005_003_R2_42</strain>
    </source>
</reference>
<dbReference type="EMBL" id="QFPO01000003">
    <property type="protein sequence ID" value="PZQ18614.1"/>
    <property type="molecule type" value="Genomic_DNA"/>
</dbReference>
<dbReference type="PANTHER" id="PTHR17985:SF8">
    <property type="entry name" value="TRANSPORT AND GOLGI ORGANIZATION PROTEIN 2 HOMOLOG"/>
    <property type="match status" value="1"/>
</dbReference>
<dbReference type="InterPro" id="IPR008551">
    <property type="entry name" value="TANGO2"/>
</dbReference>
<protein>
    <recommendedName>
        <fullName evidence="3">NRDE family protein</fullName>
    </recommendedName>
</protein>
<proteinExistence type="predicted"/>
<dbReference type="Pfam" id="PF05742">
    <property type="entry name" value="TANGO2"/>
    <property type="match status" value="1"/>
</dbReference>
<organism evidence="1 2">
    <name type="scientific">Rhodanobacter denitrificans</name>
    <dbReference type="NCBI Taxonomy" id="666685"/>
    <lineage>
        <taxon>Bacteria</taxon>
        <taxon>Pseudomonadati</taxon>
        <taxon>Pseudomonadota</taxon>
        <taxon>Gammaproteobacteria</taxon>
        <taxon>Lysobacterales</taxon>
        <taxon>Rhodanobacteraceae</taxon>
        <taxon>Rhodanobacter</taxon>
    </lineage>
</organism>
<dbReference type="Proteomes" id="UP000249046">
    <property type="component" value="Unassembled WGS sequence"/>
</dbReference>
<dbReference type="AlphaFoldDB" id="A0A2W5KRX0"/>
<sequence>MCLLLIAIDHAPGHRLVLLGNRDEFRARPSTVAAPWPDAPRILGGRDLVAGGSWLAIDGDGRYAAVTNLRNGLPATAPRSRGQLVAAFLHGTQSPAAYLAALRMEMDAYGPFNLIVGDAHGAWLLSSASTQIHHLERGIHVVSNGPYGTHWPKTERLGRAFAAHADDPGMHGDCWLALLADDAQPDDADLPDTGVGLALERQLAPILIRGERYGTRASTLATIDAAGRPALSEQVWSSEGAAAPRHWRYADAGYWKAVDEGLASETRRE</sequence>
<dbReference type="PANTHER" id="PTHR17985">
    <property type="entry name" value="SER/THR-RICH PROTEIN T10 IN DGCR REGION"/>
    <property type="match status" value="1"/>
</dbReference>